<evidence type="ECO:0000313" key="4">
    <source>
        <dbReference type="Proteomes" id="UP000694846"/>
    </source>
</evidence>
<sequence>MKLGEYSDIESCLLKWFQQCLDKKIPINGPILREKAEEFGYKLGHVNFKASSGWLTNWKNRNNVVFKQVCGESGAVDVQKCSVWINNLPKLIENYSPDDIFNVDETGLFFKYLPEKTFMFKGQSCSGGKHSKERVTLLLGANMSGTEKLRPLLIDNCTAHNLTSTLYAIQVQFLPPNTTSVLQPLDQGFKTSIENDENIPYDPSDDNNDEWDQLTEKINIDETFTSYVNVDENLDICGEWIKNDIISNILDEDNQEEFEVLQVQSTITNKEATLALKTLRKYIEGNEGMEDLFKPLGILENRIENNIVNDNNNGQWHIDTLDLTDKSKKVRANTIVMKSQNVNYDRLLET</sequence>
<dbReference type="RefSeq" id="XP_025410778.1">
    <property type="nucleotide sequence ID" value="XM_025554993.1"/>
</dbReference>
<feature type="domain" description="HTH CENPB-type" evidence="3">
    <location>
        <begin position="1"/>
        <end position="68"/>
    </location>
</feature>
<dbReference type="InterPro" id="IPR009057">
    <property type="entry name" value="Homeodomain-like_sf"/>
</dbReference>
<protein>
    <submittedName>
        <fullName evidence="5">Tigger transposable element-derived protein 6-like</fullName>
    </submittedName>
</protein>
<reference evidence="5" key="1">
    <citation type="submission" date="2025-08" db="UniProtKB">
        <authorList>
            <consortium name="RefSeq"/>
        </authorList>
    </citation>
    <scope>IDENTIFICATION</scope>
    <source>
        <tissue evidence="5">Whole body</tissue>
    </source>
</reference>
<organism evidence="4 5">
    <name type="scientific">Sipha flava</name>
    <name type="common">yellow sugarcane aphid</name>
    <dbReference type="NCBI Taxonomy" id="143950"/>
    <lineage>
        <taxon>Eukaryota</taxon>
        <taxon>Metazoa</taxon>
        <taxon>Ecdysozoa</taxon>
        <taxon>Arthropoda</taxon>
        <taxon>Hexapoda</taxon>
        <taxon>Insecta</taxon>
        <taxon>Pterygota</taxon>
        <taxon>Neoptera</taxon>
        <taxon>Paraneoptera</taxon>
        <taxon>Hemiptera</taxon>
        <taxon>Sternorrhyncha</taxon>
        <taxon>Aphidomorpha</taxon>
        <taxon>Aphidoidea</taxon>
        <taxon>Aphididae</taxon>
        <taxon>Sipha</taxon>
    </lineage>
</organism>
<comment type="subcellular location">
    <subcellularLocation>
        <location evidence="1">Nucleus</location>
    </subcellularLocation>
</comment>
<evidence type="ECO:0000313" key="5">
    <source>
        <dbReference type="RefSeq" id="XP_025410778.1"/>
    </source>
</evidence>
<dbReference type="Proteomes" id="UP000694846">
    <property type="component" value="Unplaced"/>
</dbReference>
<dbReference type="GeneID" id="112683823"/>
<dbReference type="InterPro" id="IPR050863">
    <property type="entry name" value="CenT-Element_Derived"/>
</dbReference>
<dbReference type="Gene3D" id="1.10.10.60">
    <property type="entry name" value="Homeodomain-like"/>
    <property type="match status" value="1"/>
</dbReference>
<evidence type="ECO:0000256" key="2">
    <source>
        <dbReference type="ARBA" id="ARBA00023125"/>
    </source>
</evidence>
<proteinExistence type="predicted"/>
<name>A0A8B8FJC4_9HEMI</name>
<dbReference type="InterPro" id="IPR006600">
    <property type="entry name" value="HTH_CenpB_DNA-bd_dom"/>
</dbReference>
<dbReference type="GO" id="GO:0003677">
    <property type="term" value="F:DNA binding"/>
    <property type="evidence" value="ECO:0007669"/>
    <property type="project" value="UniProtKB-KW"/>
</dbReference>
<accession>A0A8B8FJC4</accession>
<evidence type="ECO:0000256" key="1">
    <source>
        <dbReference type="ARBA" id="ARBA00004123"/>
    </source>
</evidence>
<dbReference type="GO" id="GO:0005634">
    <property type="term" value="C:nucleus"/>
    <property type="evidence" value="ECO:0007669"/>
    <property type="project" value="UniProtKB-SubCell"/>
</dbReference>
<dbReference type="SMART" id="SM00674">
    <property type="entry name" value="CENPB"/>
    <property type="match status" value="1"/>
</dbReference>
<dbReference type="SUPFAM" id="SSF46689">
    <property type="entry name" value="Homeodomain-like"/>
    <property type="match status" value="1"/>
</dbReference>
<keyword evidence="4" id="KW-1185">Reference proteome</keyword>
<dbReference type="AlphaFoldDB" id="A0A8B8FJC4"/>
<dbReference type="PROSITE" id="PS51253">
    <property type="entry name" value="HTH_CENPB"/>
    <property type="match status" value="1"/>
</dbReference>
<keyword evidence="2" id="KW-0238">DNA-binding</keyword>
<gene>
    <name evidence="5" type="primary">LOC112683823</name>
</gene>
<dbReference type="OrthoDB" id="155630at2759"/>
<dbReference type="PANTHER" id="PTHR19303:SF73">
    <property type="entry name" value="PROTEIN PDC2"/>
    <property type="match status" value="1"/>
</dbReference>
<dbReference type="Pfam" id="PF03221">
    <property type="entry name" value="HTH_Tnp_Tc5"/>
    <property type="match status" value="1"/>
</dbReference>
<evidence type="ECO:0000259" key="3">
    <source>
        <dbReference type="PROSITE" id="PS51253"/>
    </source>
</evidence>
<dbReference type="PANTHER" id="PTHR19303">
    <property type="entry name" value="TRANSPOSON"/>
    <property type="match status" value="1"/>
</dbReference>